<dbReference type="InterPro" id="IPR054126">
    <property type="entry name" value="CprB_TetR_C"/>
</dbReference>
<evidence type="ECO:0000313" key="6">
    <source>
        <dbReference type="EMBL" id="AEW98166.1"/>
    </source>
</evidence>
<keyword evidence="2 4" id="KW-0238">DNA-binding</keyword>
<evidence type="ECO:0000313" key="7">
    <source>
        <dbReference type="Proteomes" id="UP000007842"/>
    </source>
</evidence>
<sequence>MKQERAERTRHALVCSAAEVFDRLGYERASLVRISNTAGVTKGALSFHFATKEELADAVEDLAWRMTRQAVQDAAAGGGTALQNLIDVTHALARLLSGNAVARAGLRLSRERDRDGQAEQPQWFSAWLPQVRVLLEEAARDGSLLPEADVQALAVLITCTVTGLETAQRVPGHLSAALPDPGPAGPLPAPGRAWLARIWHLLLPRIAPDDHTASTKAEGTL</sequence>
<dbReference type="Pfam" id="PF00440">
    <property type="entry name" value="TetR_N"/>
    <property type="match status" value="1"/>
</dbReference>
<dbReference type="PROSITE" id="PS50977">
    <property type="entry name" value="HTH_TETR_2"/>
    <property type="match status" value="1"/>
</dbReference>
<dbReference type="PRINTS" id="PR00455">
    <property type="entry name" value="HTHTETR"/>
</dbReference>
<dbReference type="GO" id="GO:0000976">
    <property type="term" value="F:transcription cis-regulatory region binding"/>
    <property type="evidence" value="ECO:0007669"/>
    <property type="project" value="TreeGrafter"/>
</dbReference>
<evidence type="ECO:0000259" key="5">
    <source>
        <dbReference type="PROSITE" id="PS50977"/>
    </source>
</evidence>
<dbReference type="HOGENOM" id="CLU_069356_8_1_11"/>
<feature type="DNA-binding region" description="H-T-H motif" evidence="4">
    <location>
        <begin position="30"/>
        <end position="49"/>
    </location>
</feature>
<dbReference type="InterPro" id="IPR036271">
    <property type="entry name" value="Tet_transcr_reg_TetR-rel_C_sf"/>
</dbReference>
<dbReference type="STRING" id="1003195.SCATT_57950"/>
<dbReference type="InterPro" id="IPR009057">
    <property type="entry name" value="Homeodomain-like_sf"/>
</dbReference>
<dbReference type="AlphaFoldDB" id="G8X1D8"/>
<proteinExistence type="predicted"/>
<dbReference type="InterPro" id="IPR023772">
    <property type="entry name" value="DNA-bd_HTH_TetR-type_CS"/>
</dbReference>
<dbReference type="PROSITE" id="PS01081">
    <property type="entry name" value="HTH_TETR_1"/>
    <property type="match status" value="1"/>
</dbReference>
<dbReference type="PANTHER" id="PTHR30055:SF234">
    <property type="entry name" value="HTH-TYPE TRANSCRIPTIONAL REGULATOR BETI"/>
    <property type="match status" value="1"/>
</dbReference>
<evidence type="ECO:0000256" key="3">
    <source>
        <dbReference type="ARBA" id="ARBA00023163"/>
    </source>
</evidence>
<dbReference type="KEGG" id="scy:SCATT_57950"/>
<gene>
    <name evidence="6" type="ordered locus">SCATT_57950</name>
</gene>
<dbReference type="SUPFAM" id="SSF48498">
    <property type="entry name" value="Tetracyclin repressor-like, C-terminal domain"/>
    <property type="match status" value="1"/>
</dbReference>
<dbReference type="InterPro" id="IPR001647">
    <property type="entry name" value="HTH_TetR"/>
</dbReference>
<feature type="domain" description="HTH tetR-type" evidence="5">
    <location>
        <begin position="7"/>
        <end position="67"/>
    </location>
</feature>
<keyword evidence="3" id="KW-0804">Transcription</keyword>
<dbReference type="PATRIC" id="fig|1003195.29.peg.5777"/>
<dbReference type="Proteomes" id="UP000007842">
    <property type="component" value="Chromosome"/>
</dbReference>
<dbReference type="GO" id="GO:0003700">
    <property type="term" value="F:DNA-binding transcription factor activity"/>
    <property type="evidence" value="ECO:0007669"/>
    <property type="project" value="TreeGrafter"/>
</dbReference>
<dbReference type="PANTHER" id="PTHR30055">
    <property type="entry name" value="HTH-TYPE TRANSCRIPTIONAL REGULATOR RUTR"/>
    <property type="match status" value="1"/>
</dbReference>
<dbReference type="SUPFAM" id="SSF46689">
    <property type="entry name" value="Homeodomain-like"/>
    <property type="match status" value="1"/>
</dbReference>
<evidence type="ECO:0000256" key="4">
    <source>
        <dbReference type="PROSITE-ProRule" id="PRU00335"/>
    </source>
</evidence>
<evidence type="ECO:0000256" key="2">
    <source>
        <dbReference type="ARBA" id="ARBA00023125"/>
    </source>
</evidence>
<name>G8X1D8_STREN</name>
<reference evidence="7" key="1">
    <citation type="submission" date="2011-12" db="EMBL/GenBank/DDBJ databases">
        <title>Complete genome sequence of Streptomyces cattleya strain DSM 46488.</title>
        <authorList>
            <person name="Ou H.-Y."/>
            <person name="Li P."/>
            <person name="Zhao C."/>
            <person name="O'Hagan D."/>
            <person name="Deng Z."/>
        </authorList>
    </citation>
    <scope>NUCLEOTIDE SEQUENCE [LARGE SCALE GENOMIC DNA]</scope>
    <source>
        <strain evidence="7">ATCC 35852 / DSM 46488 / JCM 4925 / NBRC 14057 / NRRL 8057</strain>
    </source>
</reference>
<protein>
    <submittedName>
        <fullName evidence="6">Regulatory protein</fullName>
    </submittedName>
</protein>
<evidence type="ECO:0000256" key="1">
    <source>
        <dbReference type="ARBA" id="ARBA00023015"/>
    </source>
</evidence>
<dbReference type="EMBL" id="CP003219">
    <property type="protein sequence ID" value="AEW98166.1"/>
    <property type="molecule type" value="Genomic_DNA"/>
</dbReference>
<organism evidence="6 7">
    <name type="scientific">Streptantibioticus cattleyicolor (strain ATCC 35852 / DSM 46488 / JCM 4925 / NBRC 14057 / NRRL 8057)</name>
    <name type="common">Streptomyces cattleya</name>
    <dbReference type="NCBI Taxonomy" id="1003195"/>
    <lineage>
        <taxon>Bacteria</taxon>
        <taxon>Bacillati</taxon>
        <taxon>Actinomycetota</taxon>
        <taxon>Actinomycetes</taxon>
        <taxon>Kitasatosporales</taxon>
        <taxon>Streptomycetaceae</taxon>
        <taxon>Streptantibioticus</taxon>
    </lineage>
</organism>
<dbReference type="eggNOG" id="COG1309">
    <property type="taxonomic scope" value="Bacteria"/>
</dbReference>
<keyword evidence="1" id="KW-0805">Transcription regulation</keyword>
<dbReference type="InterPro" id="IPR050109">
    <property type="entry name" value="HTH-type_TetR-like_transc_reg"/>
</dbReference>
<accession>G8X1D8</accession>
<dbReference type="Pfam" id="PF21935">
    <property type="entry name" value="TetR_C_45"/>
    <property type="match status" value="1"/>
</dbReference>
<dbReference type="InterPro" id="IPR047923">
    <property type="entry name" value="ArpA-like"/>
</dbReference>
<dbReference type="Gene3D" id="1.10.357.10">
    <property type="entry name" value="Tetracycline Repressor, domain 2"/>
    <property type="match status" value="1"/>
</dbReference>
<dbReference type="NCBIfam" id="NF041196">
    <property type="entry name" value="ScbR_bind_reg"/>
    <property type="match status" value="1"/>
</dbReference>
<keyword evidence="7" id="KW-1185">Reference proteome</keyword>